<accession>N1PU35</accession>
<protein>
    <submittedName>
        <fullName evidence="1">Uncharacterized protein</fullName>
    </submittedName>
</protein>
<reference evidence="1 2" key="2">
    <citation type="journal article" date="2012" name="PLoS Pathog.">
        <title>Diverse lifestyles and strategies of plant pathogenesis encoded in the genomes of eighteen Dothideomycetes fungi.</title>
        <authorList>
            <person name="Ohm R.A."/>
            <person name="Feau N."/>
            <person name="Henrissat B."/>
            <person name="Schoch C.L."/>
            <person name="Horwitz B.A."/>
            <person name="Barry K.W."/>
            <person name="Condon B.J."/>
            <person name="Copeland A.C."/>
            <person name="Dhillon B."/>
            <person name="Glaser F."/>
            <person name="Hesse C.N."/>
            <person name="Kosti I."/>
            <person name="LaButti K."/>
            <person name="Lindquist E.A."/>
            <person name="Lucas S."/>
            <person name="Salamov A.A."/>
            <person name="Bradshaw R.E."/>
            <person name="Ciuffetti L."/>
            <person name="Hamelin R.C."/>
            <person name="Kema G.H.J."/>
            <person name="Lawrence C."/>
            <person name="Scott J.A."/>
            <person name="Spatafora J.W."/>
            <person name="Turgeon B.G."/>
            <person name="de Wit P.J.G.M."/>
            <person name="Zhong S."/>
            <person name="Goodwin S.B."/>
            <person name="Grigoriev I.V."/>
        </authorList>
    </citation>
    <scope>NUCLEOTIDE SEQUENCE [LARGE SCALE GENOMIC DNA]</scope>
    <source>
        <strain evidence="2">NZE10 / CBS 128990</strain>
    </source>
</reference>
<dbReference type="OrthoDB" id="2506204at2759"/>
<dbReference type="HOGENOM" id="CLU_1885711_0_0_1"/>
<name>N1PU35_DOTSN</name>
<gene>
    <name evidence="1" type="ORF">DOTSEDRAFT_22520</name>
</gene>
<proteinExistence type="predicted"/>
<keyword evidence="2" id="KW-1185">Reference proteome</keyword>
<dbReference type="AlphaFoldDB" id="N1PU35"/>
<evidence type="ECO:0000313" key="1">
    <source>
        <dbReference type="EMBL" id="EME46453.1"/>
    </source>
</evidence>
<organism evidence="1 2">
    <name type="scientific">Dothistroma septosporum (strain NZE10 / CBS 128990)</name>
    <name type="common">Red band needle blight fungus</name>
    <name type="synonym">Mycosphaerella pini</name>
    <dbReference type="NCBI Taxonomy" id="675120"/>
    <lineage>
        <taxon>Eukaryota</taxon>
        <taxon>Fungi</taxon>
        <taxon>Dikarya</taxon>
        <taxon>Ascomycota</taxon>
        <taxon>Pezizomycotina</taxon>
        <taxon>Dothideomycetes</taxon>
        <taxon>Dothideomycetidae</taxon>
        <taxon>Mycosphaerellales</taxon>
        <taxon>Mycosphaerellaceae</taxon>
        <taxon>Dothistroma</taxon>
    </lineage>
</organism>
<sequence>MEHCDESTREEARAWKIIYEELLDFLCTPAVHEGLVYACGHAEPRVAYVFGLGTSAEVVRRSQWKQNDRLLETSWRRECPRYGRIRMSPDDQNMTGDLILKANLHVIDQGEADAIESIASGTDEDDSVDNHVKGD</sequence>
<dbReference type="Proteomes" id="UP000016933">
    <property type="component" value="Unassembled WGS sequence"/>
</dbReference>
<reference evidence="2" key="1">
    <citation type="journal article" date="2012" name="PLoS Genet.">
        <title>The genomes of the fungal plant pathogens Cladosporium fulvum and Dothistroma septosporum reveal adaptation to different hosts and lifestyles but also signatures of common ancestry.</title>
        <authorList>
            <person name="de Wit P.J.G.M."/>
            <person name="van der Burgt A."/>
            <person name="Oekmen B."/>
            <person name="Stergiopoulos I."/>
            <person name="Abd-Elsalam K.A."/>
            <person name="Aerts A.L."/>
            <person name="Bahkali A.H."/>
            <person name="Beenen H.G."/>
            <person name="Chettri P."/>
            <person name="Cox M.P."/>
            <person name="Datema E."/>
            <person name="de Vries R.P."/>
            <person name="Dhillon B."/>
            <person name="Ganley A.R."/>
            <person name="Griffiths S.A."/>
            <person name="Guo Y."/>
            <person name="Hamelin R.C."/>
            <person name="Henrissat B."/>
            <person name="Kabir M.S."/>
            <person name="Jashni M.K."/>
            <person name="Kema G."/>
            <person name="Klaubauf S."/>
            <person name="Lapidus A."/>
            <person name="Levasseur A."/>
            <person name="Lindquist E."/>
            <person name="Mehrabi R."/>
            <person name="Ohm R.A."/>
            <person name="Owen T.J."/>
            <person name="Salamov A."/>
            <person name="Schwelm A."/>
            <person name="Schijlen E."/>
            <person name="Sun H."/>
            <person name="van den Burg H.A."/>
            <person name="van Ham R.C.H.J."/>
            <person name="Zhang S."/>
            <person name="Goodwin S.B."/>
            <person name="Grigoriev I.V."/>
            <person name="Collemare J."/>
            <person name="Bradshaw R.E."/>
        </authorList>
    </citation>
    <scope>NUCLEOTIDE SEQUENCE [LARGE SCALE GENOMIC DNA]</scope>
    <source>
        <strain evidence="2">NZE10 / CBS 128990</strain>
    </source>
</reference>
<evidence type="ECO:0000313" key="2">
    <source>
        <dbReference type="Proteomes" id="UP000016933"/>
    </source>
</evidence>
<dbReference type="EMBL" id="KB446537">
    <property type="protein sequence ID" value="EME46453.1"/>
    <property type="molecule type" value="Genomic_DNA"/>
</dbReference>